<feature type="domain" description="Solute-binding protein family 5" evidence="5">
    <location>
        <begin position="133"/>
        <end position="510"/>
    </location>
</feature>
<dbReference type="Gene3D" id="3.90.76.10">
    <property type="entry name" value="Dipeptide-binding Protein, Domain 1"/>
    <property type="match status" value="1"/>
</dbReference>
<keyword evidence="9" id="KW-1185">Reference proteome</keyword>
<sequence>MRLFRFLLAILVLNLILGACTEETVNVTTPVQPTPQYTQAAVNGTPSAAIEATTPANFKPDREFIFGLSQEPVAFMRTSPLDPTTGIGLDPANLVDQPSLIIVRQIFDTLFEFKPGSMQYQYAPFIKPDGVYMSEDGLTYTIRIGGGLIFSDGTPLDAESLRWNFIRWSNPNSIYHKGDFTTYRNFFVDLPGYPGYPGILDLDRLEVPDSRTLVVHLKAPMPTFFQVLSMPQFAIVSQSSFDKEGNFIKPIGSGSYMVDKTYDRRAKLEQRYMTLKKNPNYAVEKDPARLPARTIETIVLKVLAGNQDGLRALRSGEISATDKIKPEDVAANLNDPLFEIQRRPALNLAFIGINQSRAPFDRVEVRQALAYGINTAALVDKYYQGLGTTAAGFLPPSALGFRTDLKSYPYDPQKARDLLAQAGYINGIPTPIELWVMPIPRLYYPDPGKIAQAIVDDLAKINIKLVLREESSWVTFNPHRDDGLYTLYMGGWQGENGDPEEFLFRFFGEERKDLGYNNLVVRDWLQSARNDSNLGNRRPIYRQVTDQLLNDLPLIPLAYMDWPVAVLRNISGYEPSPNGIENWAYLSFK</sequence>
<dbReference type="PROSITE" id="PS51257">
    <property type="entry name" value="PROKAR_LIPOPROTEIN"/>
    <property type="match status" value="1"/>
</dbReference>
<evidence type="ECO:0000259" key="5">
    <source>
        <dbReference type="Pfam" id="PF00496"/>
    </source>
</evidence>
<dbReference type="GO" id="GO:0043190">
    <property type="term" value="C:ATP-binding cassette (ABC) transporter complex"/>
    <property type="evidence" value="ECO:0007669"/>
    <property type="project" value="InterPro"/>
</dbReference>
<dbReference type="EMBL" id="CP128399">
    <property type="protein sequence ID" value="WJW66917.1"/>
    <property type="molecule type" value="Genomic_DNA"/>
</dbReference>
<reference evidence="7" key="2">
    <citation type="journal article" date="2024" name="Nature">
        <title>Anoxygenic phototroph of the Chloroflexota uses a type I reaction centre.</title>
        <authorList>
            <person name="Tsuji J.M."/>
            <person name="Shaw N.A."/>
            <person name="Nagashima S."/>
            <person name="Venkiteswaran J.J."/>
            <person name="Schiff S.L."/>
            <person name="Watanabe T."/>
            <person name="Fukui M."/>
            <person name="Hanada S."/>
            <person name="Tank M."/>
            <person name="Neufeld J.D."/>
        </authorList>
    </citation>
    <scope>NUCLEOTIDE SEQUENCE</scope>
    <source>
        <strain evidence="7">L227-S17</strain>
    </source>
</reference>
<evidence type="ECO:0000313" key="8">
    <source>
        <dbReference type="Proteomes" id="UP000521676"/>
    </source>
</evidence>
<dbReference type="Proteomes" id="UP000521676">
    <property type="component" value="Unassembled WGS sequence"/>
</dbReference>
<reference evidence="6 8" key="1">
    <citation type="submission" date="2020-06" db="EMBL/GenBank/DDBJ databases">
        <title>Anoxygenic phototrophic Chloroflexota member uses a Type I reaction center.</title>
        <authorList>
            <person name="Tsuji J.M."/>
            <person name="Shaw N.A."/>
            <person name="Nagashima S."/>
            <person name="Venkiteswaran J."/>
            <person name="Schiff S.L."/>
            <person name="Hanada S."/>
            <person name="Tank M."/>
            <person name="Neufeld J.D."/>
        </authorList>
    </citation>
    <scope>NUCLEOTIDE SEQUENCE [LARGE SCALE GENOMIC DNA]</scope>
    <source>
        <strain evidence="6">L227-S17</strain>
    </source>
</reference>
<dbReference type="Proteomes" id="UP001431572">
    <property type="component" value="Chromosome 1"/>
</dbReference>
<evidence type="ECO:0000256" key="3">
    <source>
        <dbReference type="ARBA" id="ARBA00022729"/>
    </source>
</evidence>
<organism evidence="6 8">
    <name type="scientific">Candidatus Chlorohelix allophototropha</name>
    <dbReference type="NCBI Taxonomy" id="3003348"/>
    <lineage>
        <taxon>Bacteria</taxon>
        <taxon>Bacillati</taxon>
        <taxon>Chloroflexota</taxon>
        <taxon>Chloroflexia</taxon>
        <taxon>Candidatus Chloroheliales</taxon>
        <taxon>Candidatus Chloroheliaceae</taxon>
        <taxon>Candidatus Chlorohelix</taxon>
    </lineage>
</organism>
<dbReference type="GO" id="GO:1904680">
    <property type="term" value="F:peptide transmembrane transporter activity"/>
    <property type="evidence" value="ECO:0007669"/>
    <property type="project" value="TreeGrafter"/>
</dbReference>
<accession>A0A8T7M256</accession>
<dbReference type="SUPFAM" id="SSF53850">
    <property type="entry name" value="Periplasmic binding protein-like II"/>
    <property type="match status" value="1"/>
</dbReference>
<feature type="chain" id="PRO_5035916573" evidence="4">
    <location>
        <begin position="22"/>
        <end position="589"/>
    </location>
</feature>
<dbReference type="GO" id="GO:0042597">
    <property type="term" value="C:periplasmic space"/>
    <property type="evidence" value="ECO:0007669"/>
    <property type="project" value="UniProtKB-ARBA"/>
</dbReference>
<dbReference type="Pfam" id="PF00496">
    <property type="entry name" value="SBP_bac_5"/>
    <property type="match status" value="1"/>
</dbReference>
<dbReference type="Gene3D" id="3.40.190.10">
    <property type="entry name" value="Periplasmic binding protein-like II"/>
    <property type="match status" value="1"/>
</dbReference>
<dbReference type="Gene3D" id="3.10.105.10">
    <property type="entry name" value="Dipeptide-binding Protein, Domain 3"/>
    <property type="match status" value="1"/>
</dbReference>
<name>A0A8T7M256_9CHLR</name>
<evidence type="ECO:0000313" key="6">
    <source>
        <dbReference type="EMBL" id="NWJ45036.1"/>
    </source>
</evidence>
<evidence type="ECO:0000313" key="7">
    <source>
        <dbReference type="EMBL" id="WJW66917.1"/>
    </source>
</evidence>
<dbReference type="EMBL" id="JACATZ010000001">
    <property type="protein sequence ID" value="NWJ45036.1"/>
    <property type="molecule type" value="Genomic_DNA"/>
</dbReference>
<dbReference type="PANTHER" id="PTHR30290:SF9">
    <property type="entry name" value="OLIGOPEPTIDE-BINDING PROTEIN APPA"/>
    <property type="match status" value="1"/>
</dbReference>
<dbReference type="InterPro" id="IPR030678">
    <property type="entry name" value="Peptide/Ni-bd"/>
</dbReference>
<keyword evidence="3 4" id="KW-0732">Signal</keyword>
<feature type="signal peptide" evidence="4">
    <location>
        <begin position="1"/>
        <end position="21"/>
    </location>
</feature>
<gene>
    <name evidence="6" type="ORF">HXX08_04070</name>
    <name evidence="7" type="ORF">OZ401_000162</name>
</gene>
<dbReference type="RefSeq" id="WP_341468810.1">
    <property type="nucleotide sequence ID" value="NZ_CP128399.1"/>
</dbReference>
<protein>
    <submittedName>
        <fullName evidence="7">ABC transporter substrate-binding protein</fullName>
    </submittedName>
</protein>
<proteinExistence type="inferred from homology"/>
<dbReference type="PIRSF" id="PIRSF002741">
    <property type="entry name" value="MppA"/>
    <property type="match status" value="1"/>
</dbReference>
<evidence type="ECO:0000256" key="1">
    <source>
        <dbReference type="ARBA" id="ARBA00005695"/>
    </source>
</evidence>
<evidence type="ECO:0000256" key="4">
    <source>
        <dbReference type="SAM" id="SignalP"/>
    </source>
</evidence>
<dbReference type="InterPro" id="IPR000914">
    <property type="entry name" value="SBP_5_dom"/>
</dbReference>
<comment type="similarity">
    <text evidence="1">Belongs to the bacterial solute-binding protein 5 family.</text>
</comment>
<evidence type="ECO:0000256" key="2">
    <source>
        <dbReference type="ARBA" id="ARBA00022448"/>
    </source>
</evidence>
<keyword evidence="2" id="KW-0813">Transport</keyword>
<dbReference type="PANTHER" id="PTHR30290">
    <property type="entry name" value="PERIPLASMIC BINDING COMPONENT OF ABC TRANSPORTER"/>
    <property type="match status" value="1"/>
</dbReference>
<dbReference type="InterPro" id="IPR039424">
    <property type="entry name" value="SBP_5"/>
</dbReference>
<dbReference type="AlphaFoldDB" id="A0A8T7M256"/>
<evidence type="ECO:0000313" key="9">
    <source>
        <dbReference type="Proteomes" id="UP001431572"/>
    </source>
</evidence>
<dbReference type="GO" id="GO:0015833">
    <property type="term" value="P:peptide transport"/>
    <property type="evidence" value="ECO:0007669"/>
    <property type="project" value="TreeGrafter"/>
</dbReference>